<evidence type="ECO:0000256" key="1">
    <source>
        <dbReference type="SAM" id="Phobius"/>
    </source>
</evidence>
<feature type="transmembrane region" description="Helical" evidence="1">
    <location>
        <begin position="290"/>
        <end position="309"/>
    </location>
</feature>
<reference evidence="3 4" key="1">
    <citation type="submission" date="2019-09" db="EMBL/GenBank/DDBJ databases">
        <title>Genome sequence of Clostridium sp. EA1.</title>
        <authorList>
            <person name="Poehlein A."/>
            <person name="Bengelsdorf F.R."/>
            <person name="Daniel R."/>
        </authorList>
    </citation>
    <scope>NUCLEOTIDE SEQUENCE [LARGE SCALE GENOMIC DNA]</scope>
    <source>
        <strain evidence="3 4">EA1</strain>
    </source>
</reference>
<keyword evidence="3" id="KW-0808">Transferase</keyword>
<evidence type="ECO:0000313" key="3">
    <source>
        <dbReference type="EMBL" id="MVB10060.1"/>
    </source>
</evidence>
<dbReference type="InterPro" id="IPR001173">
    <property type="entry name" value="Glyco_trans_2-like"/>
</dbReference>
<evidence type="ECO:0000259" key="2">
    <source>
        <dbReference type="Pfam" id="PF00535"/>
    </source>
</evidence>
<gene>
    <name evidence="3" type="ORF">CAFE_07330</name>
</gene>
<dbReference type="Proteomes" id="UP000469440">
    <property type="component" value="Unassembled WGS sequence"/>
</dbReference>
<comment type="caution">
    <text evidence="3">The sequence shown here is derived from an EMBL/GenBank/DDBJ whole genome shotgun (WGS) entry which is preliminary data.</text>
</comment>
<feature type="domain" description="Glycosyltransferase 2-like" evidence="2">
    <location>
        <begin position="7"/>
        <end position="141"/>
    </location>
</feature>
<accession>A0A6N8HX05</accession>
<dbReference type="EMBL" id="VWXL01000018">
    <property type="protein sequence ID" value="MVB10060.1"/>
    <property type="molecule type" value="Genomic_DNA"/>
</dbReference>
<keyword evidence="1" id="KW-0472">Membrane</keyword>
<feature type="transmembrane region" description="Helical" evidence="1">
    <location>
        <begin position="321"/>
        <end position="343"/>
    </location>
</feature>
<dbReference type="Gene3D" id="3.90.550.10">
    <property type="entry name" value="Spore Coat Polysaccharide Biosynthesis Protein SpsA, Chain A"/>
    <property type="match status" value="1"/>
</dbReference>
<evidence type="ECO:0000313" key="4">
    <source>
        <dbReference type="Proteomes" id="UP000469440"/>
    </source>
</evidence>
<keyword evidence="1" id="KW-1133">Transmembrane helix</keyword>
<dbReference type="Pfam" id="PF00535">
    <property type="entry name" value="Glycos_transf_2"/>
    <property type="match status" value="1"/>
</dbReference>
<organism evidence="3 4">
    <name type="scientific">Caproicibacter fermentans</name>
    <dbReference type="NCBI Taxonomy" id="2576756"/>
    <lineage>
        <taxon>Bacteria</taxon>
        <taxon>Bacillati</taxon>
        <taxon>Bacillota</taxon>
        <taxon>Clostridia</taxon>
        <taxon>Eubacteriales</taxon>
        <taxon>Acutalibacteraceae</taxon>
        <taxon>Caproicibacter</taxon>
    </lineage>
</organism>
<dbReference type="AlphaFoldDB" id="A0A6N8HX05"/>
<name>A0A6N8HX05_9FIRM</name>
<sequence>MEKLLVSVAILSYNNYRYIKDCVRSILQQDYPRIQLIISDDCSSDFDAEEISRYIEEHKHENVESVTVHRMDKNGGTSKNFNYALSLARGKYVKFIAADDLFYDQASLSLLVSTAESCGSNVVIARAPNYDMYLERQEWTYPCENDWNRITSAGQKELFGMMSEYCLISAPSTLYNREFLAGHGGADETYRLIEDWPFWMKMIREGDPFTFLDKPTVIYRSGGISNGKNHAAYSVHQIEYADVIKKECLPYRNMFASKRQYRNAKLSERRHRRDGLKQLHWSEYGILQKLLFILTFFSVYWNTLLEVLVRPAFSILERSKRNIMVCGVIFASLAILVDVRRLLESVFGSAFAEAAAGVIQNGLAVLGIFLFALSVLLGVISVSTKFFRNILHSAQ</sequence>
<protein>
    <submittedName>
        <fullName evidence="3">Glycosyl transferase family 2</fullName>
    </submittedName>
</protein>
<dbReference type="RefSeq" id="WP_166525056.1">
    <property type="nucleotide sequence ID" value="NZ_VWXL01000018.1"/>
</dbReference>
<dbReference type="GO" id="GO:0016740">
    <property type="term" value="F:transferase activity"/>
    <property type="evidence" value="ECO:0007669"/>
    <property type="project" value="UniProtKB-KW"/>
</dbReference>
<dbReference type="InterPro" id="IPR029044">
    <property type="entry name" value="Nucleotide-diphossugar_trans"/>
</dbReference>
<proteinExistence type="predicted"/>
<keyword evidence="1" id="KW-0812">Transmembrane</keyword>
<keyword evidence="4" id="KW-1185">Reference proteome</keyword>
<dbReference type="SUPFAM" id="SSF53448">
    <property type="entry name" value="Nucleotide-diphospho-sugar transferases"/>
    <property type="match status" value="1"/>
</dbReference>
<feature type="transmembrane region" description="Helical" evidence="1">
    <location>
        <begin position="363"/>
        <end position="382"/>
    </location>
</feature>
<dbReference type="PANTHER" id="PTHR22916">
    <property type="entry name" value="GLYCOSYLTRANSFERASE"/>
    <property type="match status" value="1"/>
</dbReference>